<dbReference type="PROSITE" id="PS51318">
    <property type="entry name" value="TAT"/>
    <property type="match status" value="1"/>
</dbReference>
<feature type="domain" description="Phytase-like" evidence="3">
    <location>
        <begin position="415"/>
        <end position="725"/>
    </location>
</feature>
<dbReference type="AlphaFoldDB" id="A0A840NUH9"/>
<feature type="signal peptide" evidence="2">
    <location>
        <begin position="1"/>
        <end position="27"/>
    </location>
</feature>
<evidence type="ECO:0000313" key="5">
    <source>
        <dbReference type="Proteomes" id="UP000578449"/>
    </source>
</evidence>
<dbReference type="EMBL" id="JACHGN010000004">
    <property type="protein sequence ID" value="MBB5132394.1"/>
    <property type="molecule type" value="Genomic_DNA"/>
</dbReference>
<name>A0A840NUH9_9ACTN</name>
<gene>
    <name evidence="4" type="ORF">HNP84_002110</name>
</gene>
<dbReference type="RefSeq" id="WP_185049312.1">
    <property type="nucleotide sequence ID" value="NZ_BAABIX010000003.1"/>
</dbReference>
<reference evidence="4 5" key="1">
    <citation type="submission" date="2020-08" db="EMBL/GenBank/DDBJ databases">
        <title>Genomic Encyclopedia of Type Strains, Phase IV (KMG-IV): sequencing the most valuable type-strain genomes for metagenomic binning, comparative biology and taxonomic classification.</title>
        <authorList>
            <person name="Goeker M."/>
        </authorList>
    </citation>
    <scope>NUCLEOTIDE SEQUENCE [LARGE SCALE GENOMIC DNA]</scope>
    <source>
        <strain evidence="4 5">DSM 45615</strain>
    </source>
</reference>
<protein>
    <recommendedName>
        <fullName evidence="3">Phytase-like domain-containing protein</fullName>
    </recommendedName>
</protein>
<organism evidence="4 5">
    <name type="scientific">Thermocatellispora tengchongensis</name>
    <dbReference type="NCBI Taxonomy" id="1073253"/>
    <lineage>
        <taxon>Bacteria</taxon>
        <taxon>Bacillati</taxon>
        <taxon>Actinomycetota</taxon>
        <taxon>Actinomycetes</taxon>
        <taxon>Streptosporangiales</taxon>
        <taxon>Streptosporangiaceae</taxon>
        <taxon>Thermocatellispora</taxon>
    </lineage>
</organism>
<dbReference type="Pfam" id="PF13449">
    <property type="entry name" value="Phytase-like"/>
    <property type="match status" value="2"/>
</dbReference>
<evidence type="ECO:0000256" key="2">
    <source>
        <dbReference type="SAM" id="SignalP"/>
    </source>
</evidence>
<evidence type="ECO:0000313" key="4">
    <source>
        <dbReference type="EMBL" id="MBB5132394.1"/>
    </source>
</evidence>
<sequence length="751" mass="79312">MRSTRRPALAIAAAAIAVLGVAAPAGATAPSRSTPDAGARCSAGASLLGFTDSLDKTTYQGTAVAGLSALALTGPSRALALTDNIGTTPARLYDLAIGSGRKQPLSAEVRGMTTLRRPDGTPYTGADFDGEGLVVERGGRSVLASSETEPSIRRFRLSDGRQVAEFGVPDRFRVTPAGQAAVNQTFESLAATPDGRVLYAGMEGPLSADGRDAAGRGLQRILKYEGRPGGVYAPAAQYAYRTDAGLGLVELVALGDGQLLALERGFTAGVGNTVRVYRVSATGAPDVSGVESLATLTDPRAWLGKQLLVDLVDCPPSGATAKQPQPNPLLDNIEGMALGGRLGGDRRALYLVSDDNNNAAQTTRVYALSVRLPGEARLTARALLSATDYQPGPVSGTQLPPTTVNGVTPPFQGQPIPGFSAVIPATPHSRSTDRLLAMPDNGFGAKNNSADFLLRAYVIEPDYRTGEIDVRGHIGFRDPDRKVPFPIVNQDTRDRLLTGADFDIESLAWDARGHLWIGEEFGPYLVHTDRTGKVLQAPIPLPDGTKSPQSPDLAPGESATLPASRGFEAMAVSEDGWTLYPILEGAKVGDADQRRRVVYEFDVRAGAYTGRTWTFRVDDPALVVGDAAVLDDRKLLLIERDNDMGPSARIKRLVVTDLDAAGQDGVLPRRTAVDLLRIADPKGVSTPARPGEYGVGPLFSFPLQSVESVLPLHGDRVVVANDNNFPGNDGRIPGRADDTEVIVIDVPGLRD</sequence>
<dbReference type="SUPFAM" id="SSF63829">
    <property type="entry name" value="Calcium-dependent phosphotriesterase"/>
    <property type="match status" value="1"/>
</dbReference>
<keyword evidence="2" id="KW-0732">Signal</keyword>
<feature type="domain" description="Phytase-like" evidence="3">
    <location>
        <begin position="63"/>
        <end position="356"/>
    </location>
</feature>
<feature type="region of interest" description="Disordered" evidence="1">
    <location>
        <begin position="538"/>
        <end position="558"/>
    </location>
</feature>
<comment type="caution">
    <text evidence="4">The sequence shown here is derived from an EMBL/GenBank/DDBJ whole genome shotgun (WGS) entry which is preliminary data.</text>
</comment>
<proteinExistence type="predicted"/>
<keyword evidence="5" id="KW-1185">Reference proteome</keyword>
<dbReference type="Proteomes" id="UP000578449">
    <property type="component" value="Unassembled WGS sequence"/>
</dbReference>
<feature type="chain" id="PRO_5032633075" description="Phytase-like domain-containing protein" evidence="2">
    <location>
        <begin position="28"/>
        <end position="751"/>
    </location>
</feature>
<evidence type="ECO:0000256" key="1">
    <source>
        <dbReference type="SAM" id="MobiDB-lite"/>
    </source>
</evidence>
<dbReference type="PANTHER" id="PTHR37957">
    <property type="entry name" value="BLR7070 PROTEIN"/>
    <property type="match status" value="1"/>
</dbReference>
<accession>A0A840NUH9</accession>
<evidence type="ECO:0000259" key="3">
    <source>
        <dbReference type="Pfam" id="PF13449"/>
    </source>
</evidence>
<dbReference type="PANTHER" id="PTHR37957:SF1">
    <property type="entry name" value="PHYTASE-LIKE DOMAIN-CONTAINING PROTEIN"/>
    <property type="match status" value="1"/>
</dbReference>
<dbReference type="InterPro" id="IPR006311">
    <property type="entry name" value="TAT_signal"/>
</dbReference>
<dbReference type="InterPro" id="IPR027372">
    <property type="entry name" value="Phytase-like_dom"/>
</dbReference>